<gene>
    <name evidence="1" type="ORF">AVDCRST_MAG57-3902</name>
</gene>
<reference evidence="1" key="1">
    <citation type="submission" date="2020-02" db="EMBL/GenBank/DDBJ databases">
        <authorList>
            <person name="Meier V. D."/>
        </authorList>
    </citation>
    <scope>NUCLEOTIDE SEQUENCE</scope>
    <source>
        <strain evidence="1">AVDCRST_MAG57</strain>
    </source>
</reference>
<name>A0A6J4JLL4_9ACTN</name>
<sequence>MTVIPLPRHGQWVSDLRGEGRSIRVSAHVDAGLLNVSLWRGGACVGTAHLLPEDAAGLISGISDGLAEMAAQHPAPVPAASGDAERLQQLEQRLTELESRVPPTGRRRAVERVGSVVRSARAAWLSPRNRLFREVPARAGR</sequence>
<dbReference type="EMBL" id="CADCTI010000310">
    <property type="protein sequence ID" value="CAA9281693.1"/>
    <property type="molecule type" value="Genomic_DNA"/>
</dbReference>
<accession>A0A6J4JLL4</accession>
<dbReference type="AlphaFoldDB" id="A0A6J4JLL4"/>
<protein>
    <submittedName>
        <fullName evidence="1">Uncharacterized protein</fullName>
    </submittedName>
</protein>
<evidence type="ECO:0000313" key="1">
    <source>
        <dbReference type="EMBL" id="CAA9281693.1"/>
    </source>
</evidence>
<proteinExistence type="predicted"/>
<organism evidence="1">
    <name type="scientific">uncultured Blastococcus sp</name>
    <dbReference type="NCBI Taxonomy" id="217144"/>
    <lineage>
        <taxon>Bacteria</taxon>
        <taxon>Bacillati</taxon>
        <taxon>Actinomycetota</taxon>
        <taxon>Actinomycetes</taxon>
        <taxon>Geodermatophilales</taxon>
        <taxon>Geodermatophilaceae</taxon>
        <taxon>Blastococcus</taxon>
        <taxon>environmental samples</taxon>
    </lineage>
</organism>